<evidence type="ECO:0000313" key="2">
    <source>
        <dbReference type="EMBL" id="ESO99966.1"/>
    </source>
</evidence>
<dbReference type="RefSeq" id="XP_009049405.1">
    <property type="nucleotide sequence ID" value="XM_009051157.1"/>
</dbReference>
<dbReference type="CTD" id="20248419"/>
<dbReference type="OrthoDB" id="6106921at2759"/>
<dbReference type="AlphaFoldDB" id="V4B146"/>
<name>V4B146_LOTGI</name>
<reference evidence="2 3" key="1">
    <citation type="journal article" date="2013" name="Nature">
        <title>Insights into bilaterian evolution from three spiralian genomes.</title>
        <authorList>
            <person name="Simakov O."/>
            <person name="Marletaz F."/>
            <person name="Cho S.J."/>
            <person name="Edsinger-Gonzales E."/>
            <person name="Havlak P."/>
            <person name="Hellsten U."/>
            <person name="Kuo D.H."/>
            <person name="Larsson T."/>
            <person name="Lv J."/>
            <person name="Arendt D."/>
            <person name="Savage R."/>
            <person name="Osoegawa K."/>
            <person name="de Jong P."/>
            <person name="Grimwood J."/>
            <person name="Chapman J.A."/>
            <person name="Shapiro H."/>
            <person name="Aerts A."/>
            <person name="Otillar R.P."/>
            <person name="Terry A.Y."/>
            <person name="Boore J.L."/>
            <person name="Grigoriev I.V."/>
            <person name="Lindberg D.R."/>
            <person name="Seaver E.C."/>
            <person name="Weisblat D.A."/>
            <person name="Putnam N.H."/>
            <person name="Rokhsar D.S."/>
        </authorList>
    </citation>
    <scope>NUCLEOTIDE SEQUENCE [LARGE SCALE GENOMIC DNA]</scope>
</reference>
<keyword evidence="1" id="KW-0175">Coiled coil</keyword>
<dbReference type="GeneID" id="20248419"/>
<gene>
    <name evidence="2" type="ORF">LOTGIDRAFT_230888</name>
</gene>
<sequence>MGTELRFPLLESTETGDDVILIAPWRMYVSRPSKLSESLGDGLKQGQKSEINCMMDSGPPDYQLSGQLDQFCDMWVIECENNNDIDICLEKLQLKYSLLHVNLVERKVFKESIEIPMLIFINNKSEAIEKLKNNLNMVKEAGNNGKHFSYEIDYGPAVEKWASDVLKRDFVCIGGRFCITNSDSFNHVLDWNNILGCLVCLPCGLMAGSAYRIGRKSRYMEKIRTPKQDVVLVGANGRDGDSQRKTLLKLINWASKTKADPLREETEFTDILNRPSTSKLTIVDTDSNFKGYEDPLQNPDFHKYLTARLCIKCIFKQHKEHETLDVECDETRNKAIEKLQRSQNIIQNRIKNLEKTRATLLKSFEQLQSLCEDTCAIVTKSTEENVSILRKSCKQIITDIKKNLEENRRKVKDREKETVSEIDAVNVI</sequence>
<dbReference type="EMBL" id="KB200869">
    <property type="protein sequence ID" value="ESO99966.1"/>
    <property type="molecule type" value="Genomic_DNA"/>
</dbReference>
<dbReference type="Proteomes" id="UP000030746">
    <property type="component" value="Unassembled WGS sequence"/>
</dbReference>
<accession>V4B146</accession>
<dbReference type="HOGENOM" id="CLU_641404_0_0_1"/>
<feature type="coiled-coil region" evidence="1">
    <location>
        <begin position="336"/>
        <end position="370"/>
    </location>
</feature>
<evidence type="ECO:0000313" key="3">
    <source>
        <dbReference type="Proteomes" id="UP000030746"/>
    </source>
</evidence>
<feature type="coiled-coil region" evidence="1">
    <location>
        <begin position="394"/>
        <end position="421"/>
    </location>
</feature>
<evidence type="ECO:0000256" key="1">
    <source>
        <dbReference type="SAM" id="Coils"/>
    </source>
</evidence>
<proteinExistence type="predicted"/>
<organism evidence="2 3">
    <name type="scientific">Lottia gigantea</name>
    <name type="common">Giant owl limpet</name>
    <dbReference type="NCBI Taxonomy" id="225164"/>
    <lineage>
        <taxon>Eukaryota</taxon>
        <taxon>Metazoa</taxon>
        <taxon>Spiralia</taxon>
        <taxon>Lophotrochozoa</taxon>
        <taxon>Mollusca</taxon>
        <taxon>Gastropoda</taxon>
        <taxon>Patellogastropoda</taxon>
        <taxon>Lottioidea</taxon>
        <taxon>Lottiidae</taxon>
        <taxon>Lottia</taxon>
    </lineage>
</organism>
<protein>
    <submittedName>
        <fullName evidence="2">Uncharacterized protein</fullName>
    </submittedName>
</protein>
<keyword evidence="3" id="KW-1185">Reference proteome</keyword>
<dbReference type="KEGG" id="lgi:LOTGIDRAFT_230888"/>